<reference evidence="1 2" key="1">
    <citation type="submission" date="2018-09" db="EMBL/GenBank/DDBJ databases">
        <title>Identification of marine bacteria producing industrial enzymes.</title>
        <authorList>
            <person name="Cheng T.H."/>
            <person name="Saidin J."/>
            <person name="Muhd D.D."/>
            <person name="Isa M.N.M."/>
            <person name="Bakar M.F.A."/>
            <person name="Ismail N."/>
        </authorList>
    </citation>
    <scope>NUCLEOTIDE SEQUENCE [LARGE SCALE GENOMIC DNA]</scope>
    <source>
        <strain evidence="1 2">MNAD 1.6</strain>
    </source>
</reference>
<gene>
    <name evidence="1" type="ORF">D4741_05575</name>
</gene>
<protein>
    <submittedName>
        <fullName evidence="1">Uncharacterized protein</fullName>
    </submittedName>
</protein>
<name>A0A3A3F7U9_9GAMM</name>
<dbReference type="AlphaFoldDB" id="A0A3A3F7U9"/>
<dbReference type="EMBL" id="QYSE01000001">
    <property type="protein sequence ID" value="RJF37542.1"/>
    <property type="molecule type" value="Genomic_DNA"/>
</dbReference>
<evidence type="ECO:0000313" key="1">
    <source>
        <dbReference type="EMBL" id="RJF37542.1"/>
    </source>
</evidence>
<dbReference type="Proteomes" id="UP000265938">
    <property type="component" value="Unassembled WGS sequence"/>
</dbReference>
<comment type="caution">
    <text evidence="1">The sequence shown here is derived from an EMBL/GenBank/DDBJ whole genome shotgun (WGS) entry which is preliminary data.</text>
</comment>
<evidence type="ECO:0000313" key="2">
    <source>
        <dbReference type="Proteomes" id="UP000265938"/>
    </source>
</evidence>
<proteinExistence type="predicted"/>
<organism evidence="1 2">
    <name type="scientific">Pseudoalteromonas gelatinilytica</name>
    <dbReference type="NCBI Taxonomy" id="1703256"/>
    <lineage>
        <taxon>Bacteria</taxon>
        <taxon>Pseudomonadati</taxon>
        <taxon>Pseudomonadota</taxon>
        <taxon>Gammaproteobacteria</taxon>
        <taxon>Alteromonadales</taxon>
        <taxon>Pseudoalteromonadaceae</taxon>
        <taxon>Pseudoalteromonas</taxon>
    </lineage>
</organism>
<accession>A0A3A3F7U9</accession>
<dbReference type="RefSeq" id="WP_119852285.1">
    <property type="nucleotide sequence ID" value="NZ_QYSE01000001.1"/>
</dbReference>
<sequence length="351" mass="39982">MEKRTLFIKPSRSINGESKLDPVLIARNKLDGIETTITLDTNILISMERVVNNGNKWASVKKQGLHNLIKLLQRCPPQSVCISPGLALNEMPPELAQQSREKYEIFCSEHLPGFIDTPNCIHSEYKGKKEEYGYDDLPNESKAVLAISFSCLLYLNLIDNKFEGKPIDKFKKFLDKLENKVDVLSTAEIEIAKYCFAEPPSDCRKTIELRKKIRNNFLKTSEEKLPKDASEVLRIAFNGACDIHLLQAANIMDQNGIDGVRQDSWIATKDKKLVDFCNIFHHVNLDGEVGKYAAKTIHPEHSKDTYWMLADSDFGVRSLMRRSYHESREIDFDALIKVADEAISEIKKAFN</sequence>